<dbReference type="Pfam" id="PF00856">
    <property type="entry name" value="SET"/>
    <property type="match status" value="1"/>
</dbReference>
<keyword evidence="4" id="KW-1185">Reference proteome</keyword>
<sequence>MNPSPSPFPLFHIAPTPNSHLGAFASSPILKGMTVLLDTPLFTLDAPFQAYLYQRVQRGASGPTPIEGEEEEEGNVPPTLEEWFEKQIQRSLVNNESTEGSKRSLSPNLTSPFPNPSRTPTEINQFYTLSNMHPSQPRAYAIFLTNAVSLSESTTGGLFPLLSRFNSSCRPNLSRPHWSSKTRKMQLIAVRDIEEGEELVWPYLGIPFEFDSPQSRRAQLKQIFGFDCACRACTEWTPPSTDNNADATLAEPSPKLKASEARLRELRRLKQMIDMGGQRVLRKMQQISQEEGLWEMSDRLGFEANRVGRGEERRGWDHDSNLHEDEEKRR</sequence>
<dbReference type="Proteomes" id="UP000249723">
    <property type="component" value="Unassembled WGS sequence"/>
</dbReference>
<reference evidence="4" key="1">
    <citation type="submission" date="2016-10" db="EMBL/GenBank/DDBJ databases">
        <authorList>
            <person name="Jeantristanb JTB J.-T."/>
            <person name="Ricardo R."/>
        </authorList>
    </citation>
    <scope>NUCLEOTIDE SEQUENCE [LARGE SCALE GENOMIC DNA]</scope>
</reference>
<feature type="region of interest" description="Disordered" evidence="1">
    <location>
        <begin position="94"/>
        <end position="122"/>
    </location>
</feature>
<dbReference type="EMBL" id="FMWP01000126">
    <property type="protein sequence ID" value="SDA02581.1"/>
    <property type="molecule type" value="Genomic_DNA"/>
</dbReference>
<dbReference type="STRING" id="289078.A0A2X0L750"/>
<accession>A0A2X0L750</accession>
<feature type="region of interest" description="Disordered" evidence="1">
    <location>
        <begin position="307"/>
        <end position="330"/>
    </location>
</feature>
<protein>
    <submittedName>
        <fullName evidence="3">BZ3500_MvSof-1268-A1-R1_Chr7-2g09504 protein</fullName>
    </submittedName>
</protein>
<dbReference type="InterPro" id="IPR046341">
    <property type="entry name" value="SET_dom_sf"/>
</dbReference>
<name>A0A2X0L750_9BASI</name>
<dbReference type="SUPFAM" id="SSF82199">
    <property type="entry name" value="SET domain"/>
    <property type="match status" value="1"/>
</dbReference>
<dbReference type="AlphaFoldDB" id="A0A2X0L750"/>
<dbReference type="PANTHER" id="PTHR47332">
    <property type="entry name" value="SET DOMAIN-CONTAINING PROTEIN 5"/>
    <property type="match status" value="1"/>
</dbReference>
<dbReference type="SMART" id="SM00317">
    <property type="entry name" value="SET"/>
    <property type="match status" value="1"/>
</dbReference>
<evidence type="ECO:0000259" key="2">
    <source>
        <dbReference type="PROSITE" id="PS50280"/>
    </source>
</evidence>
<evidence type="ECO:0000313" key="3">
    <source>
        <dbReference type="EMBL" id="SDA02581.1"/>
    </source>
</evidence>
<dbReference type="Gene3D" id="2.170.270.10">
    <property type="entry name" value="SET domain"/>
    <property type="match status" value="1"/>
</dbReference>
<dbReference type="PROSITE" id="PS50280">
    <property type="entry name" value="SET"/>
    <property type="match status" value="1"/>
</dbReference>
<gene>
    <name evidence="3" type="ORF">BZ3500_MVSOF-1268-A1-R1_CHR7-2G09504</name>
</gene>
<dbReference type="InterPro" id="IPR001214">
    <property type="entry name" value="SET_dom"/>
</dbReference>
<evidence type="ECO:0000313" key="4">
    <source>
        <dbReference type="Proteomes" id="UP000249723"/>
    </source>
</evidence>
<organism evidence="3 4">
    <name type="scientific">Microbotryum saponariae</name>
    <dbReference type="NCBI Taxonomy" id="289078"/>
    <lineage>
        <taxon>Eukaryota</taxon>
        <taxon>Fungi</taxon>
        <taxon>Dikarya</taxon>
        <taxon>Basidiomycota</taxon>
        <taxon>Pucciniomycotina</taxon>
        <taxon>Microbotryomycetes</taxon>
        <taxon>Microbotryales</taxon>
        <taxon>Microbotryaceae</taxon>
        <taxon>Microbotryum</taxon>
    </lineage>
</organism>
<feature type="region of interest" description="Disordered" evidence="1">
    <location>
        <begin position="237"/>
        <end position="256"/>
    </location>
</feature>
<dbReference type="CDD" id="cd20071">
    <property type="entry name" value="SET_SMYD"/>
    <property type="match status" value="1"/>
</dbReference>
<evidence type="ECO:0000256" key="1">
    <source>
        <dbReference type="SAM" id="MobiDB-lite"/>
    </source>
</evidence>
<feature type="domain" description="SET" evidence="2">
    <location>
        <begin position="9"/>
        <end position="204"/>
    </location>
</feature>
<feature type="compositionally biased region" description="Polar residues" evidence="1">
    <location>
        <begin position="237"/>
        <end position="246"/>
    </location>
</feature>
<proteinExistence type="predicted"/>
<dbReference type="PANTHER" id="PTHR47332:SF4">
    <property type="entry name" value="SET DOMAIN-CONTAINING PROTEIN 5"/>
    <property type="match status" value="1"/>
</dbReference>
<dbReference type="OrthoDB" id="265717at2759"/>
<dbReference type="InterPro" id="IPR053185">
    <property type="entry name" value="SET_domain_protein"/>
</dbReference>